<dbReference type="SMART" id="SM00089">
    <property type="entry name" value="PKD"/>
    <property type="match status" value="3"/>
</dbReference>
<dbReference type="InterPro" id="IPR022409">
    <property type="entry name" value="PKD/Chitinase_dom"/>
</dbReference>
<organism evidence="2">
    <name type="scientific">mine drainage metagenome</name>
    <dbReference type="NCBI Taxonomy" id="410659"/>
    <lineage>
        <taxon>unclassified sequences</taxon>
        <taxon>metagenomes</taxon>
        <taxon>ecological metagenomes</taxon>
    </lineage>
</organism>
<dbReference type="SUPFAM" id="SSF49299">
    <property type="entry name" value="PKD domain"/>
    <property type="match status" value="2"/>
</dbReference>
<dbReference type="CDD" id="cd00146">
    <property type="entry name" value="PKD"/>
    <property type="match status" value="1"/>
</dbReference>
<feature type="non-terminal residue" evidence="2">
    <location>
        <position position="1"/>
    </location>
</feature>
<comment type="caution">
    <text evidence="2">The sequence shown here is derived from an EMBL/GenBank/DDBJ whole genome shotgun (WGS) entry which is preliminary data.</text>
</comment>
<dbReference type="EMBL" id="AUZY01007531">
    <property type="protein sequence ID" value="EQD49563.1"/>
    <property type="molecule type" value="Genomic_DNA"/>
</dbReference>
<dbReference type="Pfam" id="PF18911">
    <property type="entry name" value="PKD_4"/>
    <property type="match status" value="2"/>
</dbReference>
<proteinExistence type="predicted"/>
<dbReference type="Gene3D" id="2.60.40.10">
    <property type="entry name" value="Immunoglobulins"/>
    <property type="match status" value="2"/>
</dbReference>
<feature type="domain" description="PKD" evidence="1">
    <location>
        <begin position="39"/>
        <end position="127"/>
    </location>
</feature>
<reference evidence="2" key="2">
    <citation type="journal article" date="2014" name="ISME J.">
        <title>Microbial stratification in low pH oxic and suboxic macroscopic growths along an acid mine drainage.</title>
        <authorList>
            <person name="Mendez-Garcia C."/>
            <person name="Mesa V."/>
            <person name="Sprenger R.R."/>
            <person name="Richter M."/>
            <person name="Diez M.S."/>
            <person name="Solano J."/>
            <person name="Bargiela R."/>
            <person name="Golyshina O.V."/>
            <person name="Manteca A."/>
            <person name="Ramos J.L."/>
            <person name="Gallego J.R."/>
            <person name="Llorente I."/>
            <person name="Martins Dos Santos V.A."/>
            <person name="Jensen O.N."/>
            <person name="Pelaez A.I."/>
            <person name="Sanchez J."/>
            <person name="Ferrer M."/>
        </authorList>
    </citation>
    <scope>NUCLEOTIDE SEQUENCE</scope>
</reference>
<accession>T0ZYC4</accession>
<name>T0ZYC4_9ZZZZ</name>
<evidence type="ECO:0000259" key="1">
    <source>
        <dbReference type="PROSITE" id="PS50093"/>
    </source>
</evidence>
<dbReference type="InterPro" id="IPR035986">
    <property type="entry name" value="PKD_dom_sf"/>
</dbReference>
<evidence type="ECO:0000313" key="2">
    <source>
        <dbReference type="EMBL" id="EQD49563.1"/>
    </source>
</evidence>
<dbReference type="AlphaFoldDB" id="T0ZYC4"/>
<feature type="domain" description="PKD" evidence="1">
    <location>
        <begin position="221"/>
        <end position="288"/>
    </location>
</feature>
<dbReference type="InterPro" id="IPR000601">
    <property type="entry name" value="PKD_dom"/>
</dbReference>
<protein>
    <submittedName>
        <fullName evidence="2">Surface layer protein</fullName>
    </submittedName>
</protein>
<sequence length="288" mass="28438">AVHRYAVDGVYAASGWVADSSGNSSVSDPVAVVVGGRSLTVTLRANATAPAAGAPVAFSATVSGGVAPYEYLFTYGDGTYLNGSRSANATHGYPATGGYCANVIVTDSASPADGGTSAEVAIGVGGAPAPTCPNETSPLTVRADPNPPVRDAPADFPSLFQVVGGTGAPTGERLAATDPYIGACQCTIFRAPGTYTVSLTATDGIGEVASNATNVTVAPALTARFAASAMSGTAPLSIAFSAVAAGGYRAQATRTQWTFGDGTGAVGADVQHTFDAPGLYAATADLED</sequence>
<gene>
    <name evidence="2" type="ORF">B1B_11573</name>
</gene>
<feature type="non-terminal residue" evidence="2">
    <location>
        <position position="288"/>
    </location>
</feature>
<dbReference type="PROSITE" id="PS50093">
    <property type="entry name" value="PKD"/>
    <property type="match status" value="2"/>
</dbReference>
<reference evidence="2" key="1">
    <citation type="submission" date="2013-08" db="EMBL/GenBank/DDBJ databases">
        <authorList>
            <person name="Mendez C."/>
            <person name="Richter M."/>
            <person name="Ferrer M."/>
            <person name="Sanchez J."/>
        </authorList>
    </citation>
    <scope>NUCLEOTIDE SEQUENCE</scope>
</reference>
<dbReference type="InterPro" id="IPR013783">
    <property type="entry name" value="Ig-like_fold"/>
</dbReference>